<dbReference type="Gene3D" id="3.40.50.720">
    <property type="entry name" value="NAD(P)-binding Rossmann-like Domain"/>
    <property type="match status" value="1"/>
</dbReference>
<dbReference type="InterPro" id="IPR036291">
    <property type="entry name" value="NAD(P)-bd_dom_sf"/>
</dbReference>
<dbReference type="Proteomes" id="UP000774617">
    <property type="component" value="Unassembled WGS sequence"/>
</dbReference>
<dbReference type="PRINTS" id="PR00080">
    <property type="entry name" value="SDRFAMILY"/>
</dbReference>
<accession>A0ABQ8GAJ8</accession>
<dbReference type="CDD" id="cd05233">
    <property type="entry name" value="SDR_c"/>
    <property type="match status" value="1"/>
</dbReference>
<dbReference type="InterPro" id="IPR002347">
    <property type="entry name" value="SDR_fam"/>
</dbReference>
<dbReference type="PANTHER" id="PTHR48107">
    <property type="entry name" value="NADPH-DEPENDENT ALDEHYDE REDUCTASE-LIKE PROTEIN, CHLOROPLASTIC-RELATED"/>
    <property type="match status" value="1"/>
</dbReference>
<protein>
    <submittedName>
        <fullName evidence="3">Short-chain dehydrogenase</fullName>
    </submittedName>
</protein>
<keyword evidence="4" id="KW-1185">Reference proteome</keyword>
<dbReference type="Pfam" id="PF13561">
    <property type="entry name" value="adh_short_C2"/>
    <property type="match status" value="1"/>
</dbReference>
<keyword evidence="2" id="KW-0560">Oxidoreductase</keyword>
<dbReference type="PANTHER" id="PTHR48107:SF7">
    <property type="entry name" value="RE15974P"/>
    <property type="match status" value="1"/>
</dbReference>
<evidence type="ECO:0000313" key="3">
    <source>
        <dbReference type="EMBL" id="KAH7050013.1"/>
    </source>
</evidence>
<dbReference type="PRINTS" id="PR00081">
    <property type="entry name" value="GDHRDH"/>
</dbReference>
<dbReference type="SUPFAM" id="SSF51735">
    <property type="entry name" value="NAD(P)-binding Rossmann-fold domains"/>
    <property type="match status" value="1"/>
</dbReference>
<comment type="caution">
    <text evidence="3">The sequence shown here is derived from an EMBL/GenBank/DDBJ whole genome shotgun (WGS) entry which is preliminary data.</text>
</comment>
<evidence type="ECO:0000256" key="1">
    <source>
        <dbReference type="ARBA" id="ARBA00006484"/>
    </source>
</evidence>
<gene>
    <name evidence="3" type="ORF">B0J12DRAFT_740295</name>
</gene>
<reference evidence="3 4" key="1">
    <citation type="journal article" date="2021" name="Nat. Commun.">
        <title>Genetic determinants of endophytism in the Arabidopsis root mycobiome.</title>
        <authorList>
            <person name="Mesny F."/>
            <person name="Miyauchi S."/>
            <person name="Thiergart T."/>
            <person name="Pickel B."/>
            <person name="Atanasova L."/>
            <person name="Karlsson M."/>
            <person name="Huettel B."/>
            <person name="Barry K.W."/>
            <person name="Haridas S."/>
            <person name="Chen C."/>
            <person name="Bauer D."/>
            <person name="Andreopoulos W."/>
            <person name="Pangilinan J."/>
            <person name="LaButti K."/>
            <person name="Riley R."/>
            <person name="Lipzen A."/>
            <person name="Clum A."/>
            <person name="Drula E."/>
            <person name="Henrissat B."/>
            <person name="Kohler A."/>
            <person name="Grigoriev I.V."/>
            <person name="Martin F.M."/>
            <person name="Hacquard S."/>
        </authorList>
    </citation>
    <scope>NUCLEOTIDE SEQUENCE [LARGE SCALE GENOMIC DNA]</scope>
    <source>
        <strain evidence="3 4">MPI-SDFR-AT-0080</strain>
    </source>
</reference>
<comment type="similarity">
    <text evidence="1">Belongs to the short-chain dehydrogenases/reductases (SDR) family.</text>
</comment>
<evidence type="ECO:0000256" key="2">
    <source>
        <dbReference type="ARBA" id="ARBA00023002"/>
    </source>
</evidence>
<dbReference type="EMBL" id="JAGTJR010000013">
    <property type="protein sequence ID" value="KAH7050013.1"/>
    <property type="molecule type" value="Genomic_DNA"/>
</dbReference>
<name>A0ABQ8GAJ8_9PEZI</name>
<sequence length="285" mass="30276">MTGAAYIKEGNPPKLLEQDLAGKNAIVTGATRGIGRAIALHLALRGASVLGTCSSTSSLKHINTLASSIQDAYSETQHAVPRIIGLDANLLSAETPQRLADAVKREFNGAVHILINNAAYDEERPVGELDADYVQRSLLGNIQTPVLCVDLLFRNQYFQPNSRIVNIGSEMTRGYVINHFSVFAAAKAAMESLTRTWADAFGKHTSMAGTTVNNLLVGATSTDAFNNANPNNPELVKHILSKLSVGDRMGTPEDIANVAGLLISERAGWITGANIQANGGSAKIL</sequence>
<organism evidence="3 4">
    <name type="scientific">Macrophomina phaseolina</name>
    <dbReference type="NCBI Taxonomy" id="35725"/>
    <lineage>
        <taxon>Eukaryota</taxon>
        <taxon>Fungi</taxon>
        <taxon>Dikarya</taxon>
        <taxon>Ascomycota</taxon>
        <taxon>Pezizomycotina</taxon>
        <taxon>Dothideomycetes</taxon>
        <taxon>Dothideomycetes incertae sedis</taxon>
        <taxon>Botryosphaeriales</taxon>
        <taxon>Botryosphaeriaceae</taxon>
        <taxon>Macrophomina</taxon>
    </lineage>
</organism>
<proteinExistence type="inferred from homology"/>
<evidence type="ECO:0000313" key="4">
    <source>
        <dbReference type="Proteomes" id="UP000774617"/>
    </source>
</evidence>